<organism evidence="1 2">
    <name type="scientific">Hymenobacter crusticola</name>
    <dbReference type="NCBI Taxonomy" id="1770526"/>
    <lineage>
        <taxon>Bacteria</taxon>
        <taxon>Pseudomonadati</taxon>
        <taxon>Bacteroidota</taxon>
        <taxon>Cytophagia</taxon>
        <taxon>Cytophagales</taxon>
        <taxon>Hymenobacteraceae</taxon>
        <taxon>Hymenobacter</taxon>
    </lineage>
</organism>
<evidence type="ECO:0000313" key="1">
    <source>
        <dbReference type="EMBL" id="OUJ71987.1"/>
    </source>
</evidence>
<proteinExistence type="predicted"/>
<dbReference type="EMBL" id="MTSE01000013">
    <property type="protein sequence ID" value="OUJ71987.1"/>
    <property type="molecule type" value="Genomic_DNA"/>
</dbReference>
<dbReference type="Proteomes" id="UP000194873">
    <property type="component" value="Unassembled WGS sequence"/>
</dbReference>
<protein>
    <submittedName>
        <fullName evidence="1">Uncharacterized protein</fullName>
    </submittedName>
</protein>
<sequence>MIGLKTARGWLDLAPGTIGIEIGNPFFRYDAVPGVTTYPFNLPLTPGNRRLLNVPHVRALQGEAVAPEPVEFYLDGVLWRVGSLLYQDWQPDKNTYTYQFAAGADDLQARIDGVTLASLDLGTVPLIDSPLQPDYALRKVYNPDFYGDKYPGFSGYLNDGRELTPQPRLVPLLRRVLQQFGYSLSGEWLLRPAVQQLMVYSDRAAEDDGGRLASLALSQHVPASLTVPEALVALQSYLALGYNFDPVRREMRIIPLRDVVEDDAYLVRQAGALTRALPAGYQGYTLSLGLESDDELAKTMDTNWASLVLDAGKTEVRTEAGTLQSINGVPSIRTRGATPRFDLGDDSRCGLRLLFDRPDQLAGDLVLRWAGDNGLYAQCHKPWLDFLKTAGTEERTMPFRVADLLALNPARKEMVGPRKYLWEKISVTVSTSTRLESARFTYRNIRR</sequence>
<dbReference type="OrthoDB" id="1287238at2"/>
<reference evidence="1 2" key="1">
    <citation type="submission" date="2017-01" db="EMBL/GenBank/DDBJ databases">
        <title>A new Hymenobacter.</title>
        <authorList>
            <person name="Liang Y."/>
            <person name="Feng F."/>
        </authorList>
    </citation>
    <scope>NUCLEOTIDE SEQUENCE [LARGE SCALE GENOMIC DNA]</scope>
    <source>
        <strain evidence="1">MIMBbqt21</strain>
    </source>
</reference>
<comment type="caution">
    <text evidence="1">The sequence shown here is derived from an EMBL/GenBank/DDBJ whole genome shotgun (WGS) entry which is preliminary data.</text>
</comment>
<accession>A0A243W9C2</accession>
<evidence type="ECO:0000313" key="2">
    <source>
        <dbReference type="Proteomes" id="UP000194873"/>
    </source>
</evidence>
<keyword evidence="2" id="KW-1185">Reference proteome</keyword>
<dbReference type="RefSeq" id="WP_086595971.1">
    <property type="nucleotide sequence ID" value="NZ_MTSE01000013.1"/>
</dbReference>
<name>A0A243W9C2_9BACT</name>
<gene>
    <name evidence="1" type="ORF">BXP70_20465</name>
</gene>
<dbReference type="AlphaFoldDB" id="A0A243W9C2"/>